<evidence type="ECO:0000259" key="1">
    <source>
        <dbReference type="PROSITE" id="PS50943"/>
    </source>
</evidence>
<dbReference type="SMART" id="SM00530">
    <property type="entry name" value="HTH_XRE"/>
    <property type="match status" value="1"/>
</dbReference>
<comment type="caution">
    <text evidence="2">The sequence shown here is derived from an EMBL/GenBank/DDBJ whole genome shotgun (WGS) entry which is preliminary data.</text>
</comment>
<accession>A0ABT5FCQ9</accession>
<dbReference type="RefSeq" id="WP_215962277.1">
    <property type="nucleotide sequence ID" value="NZ_JAQOMS010000002.1"/>
</dbReference>
<dbReference type="InterPro" id="IPR001387">
    <property type="entry name" value="Cro/C1-type_HTH"/>
</dbReference>
<reference evidence="2 3" key="1">
    <citation type="submission" date="2023-01" db="EMBL/GenBank/DDBJ databases">
        <title>Psychrosphaera sp. nov., isolated from marine algae.</title>
        <authorList>
            <person name="Bayburt H."/>
            <person name="Choi B.J."/>
            <person name="Kim J.M."/>
            <person name="Choi D.G."/>
            <person name="Jeon C.O."/>
        </authorList>
    </citation>
    <scope>NUCLEOTIDE SEQUENCE [LARGE SCALE GENOMIC DNA]</scope>
    <source>
        <strain evidence="2 3">G1-22</strain>
    </source>
</reference>
<dbReference type="Pfam" id="PF01381">
    <property type="entry name" value="HTH_3"/>
    <property type="match status" value="1"/>
</dbReference>
<feature type="domain" description="HTH cro/C1-type" evidence="1">
    <location>
        <begin position="9"/>
        <end position="63"/>
    </location>
</feature>
<sequence>MHWYDGSLIAVKRKEKGWTQQYVSTQTGLSRNQIIAMEKGHFTGGIKYLRKYLEVLGLKISFVEEQNDLPQLDELSRLFGESD</sequence>
<dbReference type="EMBL" id="JAQOMS010000002">
    <property type="protein sequence ID" value="MDC2889334.1"/>
    <property type="molecule type" value="Genomic_DNA"/>
</dbReference>
<keyword evidence="3" id="KW-1185">Reference proteome</keyword>
<gene>
    <name evidence="2" type="ORF">PN838_11760</name>
</gene>
<name>A0ABT5FCQ9_9GAMM</name>
<protein>
    <submittedName>
        <fullName evidence="2">Helix-turn-helix transcriptional regulator</fullName>
    </submittedName>
</protein>
<dbReference type="PROSITE" id="PS50943">
    <property type="entry name" value="HTH_CROC1"/>
    <property type="match status" value="1"/>
</dbReference>
<dbReference type="Proteomes" id="UP001528411">
    <property type="component" value="Unassembled WGS sequence"/>
</dbReference>
<evidence type="ECO:0000313" key="2">
    <source>
        <dbReference type="EMBL" id="MDC2889334.1"/>
    </source>
</evidence>
<proteinExistence type="predicted"/>
<evidence type="ECO:0000313" key="3">
    <source>
        <dbReference type="Proteomes" id="UP001528411"/>
    </source>
</evidence>
<dbReference type="CDD" id="cd00093">
    <property type="entry name" value="HTH_XRE"/>
    <property type="match status" value="1"/>
</dbReference>
<organism evidence="2 3">
    <name type="scientific">Psychrosphaera algicola</name>
    <dbReference type="NCBI Taxonomy" id="3023714"/>
    <lineage>
        <taxon>Bacteria</taxon>
        <taxon>Pseudomonadati</taxon>
        <taxon>Pseudomonadota</taxon>
        <taxon>Gammaproteobacteria</taxon>
        <taxon>Alteromonadales</taxon>
        <taxon>Pseudoalteromonadaceae</taxon>
        <taxon>Psychrosphaera</taxon>
    </lineage>
</organism>